<organism evidence="5">
    <name type="scientific">freshwater metagenome</name>
    <dbReference type="NCBI Taxonomy" id="449393"/>
    <lineage>
        <taxon>unclassified sequences</taxon>
        <taxon>metagenomes</taxon>
        <taxon>ecological metagenomes</taxon>
    </lineage>
</organism>
<dbReference type="InterPro" id="IPR000792">
    <property type="entry name" value="Tscrpt_reg_LuxR_C"/>
</dbReference>
<dbReference type="GO" id="GO:0006355">
    <property type="term" value="P:regulation of DNA-templated transcription"/>
    <property type="evidence" value="ECO:0007669"/>
    <property type="project" value="InterPro"/>
</dbReference>
<dbReference type="SUPFAM" id="SSF52172">
    <property type="entry name" value="CheY-like"/>
    <property type="match status" value="1"/>
</dbReference>
<dbReference type="GO" id="GO:0000160">
    <property type="term" value="P:phosphorelay signal transduction system"/>
    <property type="evidence" value="ECO:0007669"/>
    <property type="project" value="InterPro"/>
</dbReference>
<dbReference type="Pfam" id="PF00072">
    <property type="entry name" value="Response_reg"/>
    <property type="match status" value="1"/>
</dbReference>
<dbReference type="InterPro" id="IPR039420">
    <property type="entry name" value="WalR-like"/>
</dbReference>
<evidence type="ECO:0000313" key="5">
    <source>
        <dbReference type="EMBL" id="CAB4689507.1"/>
    </source>
</evidence>
<dbReference type="InterPro" id="IPR036388">
    <property type="entry name" value="WH-like_DNA-bd_sf"/>
</dbReference>
<dbReference type="Gene3D" id="1.10.10.10">
    <property type="entry name" value="Winged helix-like DNA-binding domain superfamily/Winged helix DNA-binding domain"/>
    <property type="match status" value="1"/>
</dbReference>
<gene>
    <name evidence="5" type="ORF">UFOPK2399_00599</name>
</gene>
<dbReference type="InterPro" id="IPR058245">
    <property type="entry name" value="NreC/VraR/RcsB-like_REC"/>
</dbReference>
<evidence type="ECO:0000259" key="3">
    <source>
        <dbReference type="PROSITE" id="PS50043"/>
    </source>
</evidence>
<keyword evidence="1" id="KW-0597">Phosphoprotein</keyword>
<dbReference type="SMART" id="SM00448">
    <property type="entry name" value="REC"/>
    <property type="match status" value="1"/>
</dbReference>
<name>A0A6J6NST2_9ZZZZ</name>
<evidence type="ECO:0000256" key="2">
    <source>
        <dbReference type="ARBA" id="ARBA00023125"/>
    </source>
</evidence>
<evidence type="ECO:0000259" key="4">
    <source>
        <dbReference type="PROSITE" id="PS50110"/>
    </source>
</evidence>
<dbReference type="GO" id="GO:0003677">
    <property type="term" value="F:DNA binding"/>
    <property type="evidence" value="ECO:0007669"/>
    <property type="project" value="UniProtKB-KW"/>
</dbReference>
<reference evidence="5" key="1">
    <citation type="submission" date="2020-05" db="EMBL/GenBank/DDBJ databases">
        <authorList>
            <person name="Chiriac C."/>
            <person name="Salcher M."/>
            <person name="Ghai R."/>
            <person name="Kavagutti S V."/>
        </authorList>
    </citation>
    <scope>NUCLEOTIDE SEQUENCE</scope>
</reference>
<dbReference type="SMART" id="SM00421">
    <property type="entry name" value="HTH_LUXR"/>
    <property type="match status" value="1"/>
</dbReference>
<dbReference type="InterPro" id="IPR016032">
    <property type="entry name" value="Sig_transdc_resp-reg_C-effctor"/>
</dbReference>
<dbReference type="EMBL" id="CAEZXP010000001">
    <property type="protein sequence ID" value="CAB4689507.1"/>
    <property type="molecule type" value="Genomic_DNA"/>
</dbReference>
<proteinExistence type="predicted"/>
<sequence length="212" mass="22545">MISSLTDSLSVLLVDDHPAVGSALAALLERNKIGVIGVAADARAAVDLVTEHRPTVAIIDLGIGEIDGIELTRRVLAISPTTSVLIYSGTGNLALLYEARDAGARGYLLKESPLDDLIRAIDLIARGGSYIDPSLGNYLIQSRGEGPDKPLTGRQIQILRLMSLGQRDADIAANLCISIETVRAHVKRANSRLGVTTRSQAVAEAFRRALIT</sequence>
<feature type="domain" description="HTH luxR-type" evidence="3">
    <location>
        <begin position="144"/>
        <end position="209"/>
    </location>
</feature>
<dbReference type="AlphaFoldDB" id="A0A6J6NST2"/>
<feature type="domain" description="Response regulatory" evidence="4">
    <location>
        <begin position="10"/>
        <end position="125"/>
    </location>
</feature>
<dbReference type="InterPro" id="IPR011006">
    <property type="entry name" value="CheY-like_superfamily"/>
</dbReference>
<dbReference type="InterPro" id="IPR001789">
    <property type="entry name" value="Sig_transdc_resp-reg_receiver"/>
</dbReference>
<dbReference type="PROSITE" id="PS50043">
    <property type="entry name" value="HTH_LUXR_2"/>
    <property type="match status" value="1"/>
</dbReference>
<protein>
    <submittedName>
        <fullName evidence="5">Unannotated protein</fullName>
    </submittedName>
</protein>
<dbReference type="PANTHER" id="PTHR43214">
    <property type="entry name" value="TWO-COMPONENT RESPONSE REGULATOR"/>
    <property type="match status" value="1"/>
</dbReference>
<dbReference type="PROSITE" id="PS50110">
    <property type="entry name" value="RESPONSE_REGULATORY"/>
    <property type="match status" value="1"/>
</dbReference>
<dbReference type="PRINTS" id="PR00038">
    <property type="entry name" value="HTHLUXR"/>
</dbReference>
<dbReference type="Pfam" id="PF00196">
    <property type="entry name" value="GerE"/>
    <property type="match status" value="1"/>
</dbReference>
<keyword evidence="2" id="KW-0238">DNA-binding</keyword>
<dbReference type="CDD" id="cd06170">
    <property type="entry name" value="LuxR_C_like"/>
    <property type="match status" value="1"/>
</dbReference>
<dbReference type="SUPFAM" id="SSF46894">
    <property type="entry name" value="C-terminal effector domain of the bipartite response regulators"/>
    <property type="match status" value="1"/>
</dbReference>
<evidence type="ECO:0000256" key="1">
    <source>
        <dbReference type="ARBA" id="ARBA00022553"/>
    </source>
</evidence>
<dbReference type="Gene3D" id="3.40.50.2300">
    <property type="match status" value="1"/>
</dbReference>
<accession>A0A6J6NST2</accession>
<dbReference type="CDD" id="cd17535">
    <property type="entry name" value="REC_NarL-like"/>
    <property type="match status" value="1"/>
</dbReference>